<comment type="caution">
    <text evidence="2">The sequence shown here is derived from an EMBL/GenBank/DDBJ whole genome shotgun (WGS) entry which is preliminary data.</text>
</comment>
<dbReference type="AlphaFoldDB" id="A0A4Q7ZKR5"/>
<dbReference type="Proteomes" id="UP000292564">
    <property type="component" value="Unassembled WGS sequence"/>
</dbReference>
<evidence type="ECO:0000259" key="1">
    <source>
        <dbReference type="PROSITE" id="PS51186"/>
    </source>
</evidence>
<dbReference type="Gene3D" id="3.40.630.30">
    <property type="match status" value="1"/>
</dbReference>
<accession>A0A4Q7ZKR5</accession>
<dbReference type="GO" id="GO:1990189">
    <property type="term" value="F:protein N-terminal-serine acetyltransferase activity"/>
    <property type="evidence" value="ECO:0007669"/>
    <property type="project" value="TreeGrafter"/>
</dbReference>
<dbReference type="GO" id="GO:0008999">
    <property type="term" value="F:protein-N-terminal-alanine acetyltransferase activity"/>
    <property type="evidence" value="ECO:0007669"/>
    <property type="project" value="TreeGrafter"/>
</dbReference>
<dbReference type="InterPro" id="IPR000182">
    <property type="entry name" value="GNAT_dom"/>
</dbReference>
<evidence type="ECO:0000313" key="2">
    <source>
        <dbReference type="EMBL" id="RZU51141.1"/>
    </source>
</evidence>
<dbReference type="InterPro" id="IPR016181">
    <property type="entry name" value="Acyl_CoA_acyltransferase"/>
</dbReference>
<organism evidence="2 3">
    <name type="scientific">Krasilnikovia cinnamomea</name>
    <dbReference type="NCBI Taxonomy" id="349313"/>
    <lineage>
        <taxon>Bacteria</taxon>
        <taxon>Bacillati</taxon>
        <taxon>Actinomycetota</taxon>
        <taxon>Actinomycetes</taxon>
        <taxon>Micromonosporales</taxon>
        <taxon>Micromonosporaceae</taxon>
        <taxon>Krasilnikovia</taxon>
    </lineage>
</organism>
<gene>
    <name evidence="2" type="ORF">EV385_2941</name>
</gene>
<reference evidence="2 3" key="1">
    <citation type="submission" date="2019-02" db="EMBL/GenBank/DDBJ databases">
        <title>Sequencing the genomes of 1000 actinobacteria strains.</title>
        <authorList>
            <person name="Klenk H.-P."/>
        </authorList>
    </citation>
    <scope>NUCLEOTIDE SEQUENCE [LARGE SCALE GENOMIC DNA]</scope>
    <source>
        <strain evidence="2 3">DSM 45162</strain>
    </source>
</reference>
<dbReference type="PANTHER" id="PTHR43441">
    <property type="entry name" value="RIBOSOMAL-PROTEIN-SERINE ACETYLTRANSFERASE"/>
    <property type="match status" value="1"/>
</dbReference>
<proteinExistence type="predicted"/>
<dbReference type="PROSITE" id="PS51186">
    <property type="entry name" value="GNAT"/>
    <property type="match status" value="1"/>
</dbReference>
<dbReference type="PANTHER" id="PTHR43441:SF11">
    <property type="entry name" value="RIBOSOMAL-PROTEIN-SERINE ACETYLTRANSFERASE"/>
    <property type="match status" value="1"/>
</dbReference>
<feature type="domain" description="N-acetyltransferase" evidence="1">
    <location>
        <begin position="18"/>
        <end position="185"/>
    </location>
</feature>
<dbReference type="RefSeq" id="WP_130509964.1">
    <property type="nucleotide sequence ID" value="NZ_SHKY01000001.1"/>
</dbReference>
<protein>
    <submittedName>
        <fullName evidence="2">RimJ/RimL family protein N-acetyltransferase</fullName>
    </submittedName>
</protein>
<name>A0A4Q7ZKR5_9ACTN</name>
<dbReference type="SUPFAM" id="SSF55729">
    <property type="entry name" value="Acyl-CoA N-acyltransferases (Nat)"/>
    <property type="match status" value="1"/>
</dbReference>
<sequence length="219" mass="23917">MINDHWPLYGLRLRTPRLELRLPGPDDLAALADRAAEGVHDPDTQPFTTAWTDAEPDQRARATMQWHWSMLGRWQPDDWSLNLVAVADGVVVGTQDVRARTFAALREVGTGSWLGRAHHGRGYGTEMRAAVLHLAFEGLGAEYATSAAFADNDASYGVSRKLGYADDGVDRHLVRGAVVVSRRLRLDRAGWAAARTVPVSIEGLAPCLPMFGLPPGDEP</sequence>
<keyword evidence="3" id="KW-1185">Reference proteome</keyword>
<dbReference type="OrthoDB" id="3466127at2"/>
<dbReference type="Pfam" id="PF13302">
    <property type="entry name" value="Acetyltransf_3"/>
    <property type="match status" value="1"/>
</dbReference>
<dbReference type="EMBL" id="SHKY01000001">
    <property type="protein sequence ID" value="RZU51141.1"/>
    <property type="molecule type" value="Genomic_DNA"/>
</dbReference>
<dbReference type="GO" id="GO:0005737">
    <property type="term" value="C:cytoplasm"/>
    <property type="evidence" value="ECO:0007669"/>
    <property type="project" value="TreeGrafter"/>
</dbReference>
<dbReference type="InterPro" id="IPR051908">
    <property type="entry name" value="Ribosomal_N-acetyltransferase"/>
</dbReference>
<evidence type="ECO:0000313" key="3">
    <source>
        <dbReference type="Proteomes" id="UP000292564"/>
    </source>
</evidence>
<keyword evidence="2" id="KW-0808">Transferase</keyword>